<name>I0JRL8_HALH3</name>
<dbReference type="EMBL" id="HE717023">
    <property type="protein sequence ID" value="CCG46789.1"/>
    <property type="molecule type" value="Genomic_DNA"/>
</dbReference>
<evidence type="ECO:0000256" key="4">
    <source>
        <dbReference type="ARBA" id="ARBA00022525"/>
    </source>
</evidence>
<feature type="active site" description="Charge relay system" evidence="11">
    <location>
        <position position="136"/>
    </location>
</feature>
<dbReference type="PANTHER" id="PTHR43806">
    <property type="entry name" value="PEPTIDASE S8"/>
    <property type="match status" value="1"/>
</dbReference>
<evidence type="ECO:0000256" key="10">
    <source>
        <dbReference type="ARBA" id="ARBA00022837"/>
    </source>
</evidence>
<dbReference type="Pfam" id="PF00082">
    <property type="entry name" value="Peptidase_S8"/>
    <property type="match status" value="1"/>
</dbReference>
<keyword evidence="6" id="KW-0479">Metal-binding</keyword>
<keyword evidence="8 11" id="KW-0378">Hydrolase</keyword>
<dbReference type="CDD" id="cd07477">
    <property type="entry name" value="Peptidases_S8_Subtilisin_subset"/>
    <property type="match status" value="1"/>
</dbReference>
<evidence type="ECO:0000313" key="15">
    <source>
        <dbReference type="Proteomes" id="UP000007397"/>
    </source>
</evidence>
<evidence type="ECO:0000256" key="8">
    <source>
        <dbReference type="ARBA" id="ARBA00022801"/>
    </source>
</evidence>
<evidence type="ECO:0000259" key="13">
    <source>
        <dbReference type="PROSITE" id="PS51272"/>
    </source>
</evidence>
<evidence type="ECO:0000256" key="9">
    <source>
        <dbReference type="ARBA" id="ARBA00022825"/>
    </source>
</evidence>
<dbReference type="InterPro" id="IPR000209">
    <property type="entry name" value="Peptidase_S8/S53_dom"/>
</dbReference>
<dbReference type="GO" id="GO:0005576">
    <property type="term" value="C:extracellular region"/>
    <property type="evidence" value="ECO:0007669"/>
    <property type="project" value="UniProtKB-SubCell"/>
</dbReference>
<dbReference type="AlphaFoldDB" id="I0JRL8"/>
<keyword evidence="15" id="KW-1185">Reference proteome</keyword>
<evidence type="ECO:0000256" key="6">
    <source>
        <dbReference type="ARBA" id="ARBA00022723"/>
    </source>
</evidence>
<comment type="subcellular location">
    <subcellularLocation>
        <location evidence="2">Secreted</location>
    </subcellularLocation>
</comment>
<dbReference type="InterPro" id="IPR023827">
    <property type="entry name" value="Peptidase_S8_Asp-AS"/>
</dbReference>
<evidence type="ECO:0000256" key="2">
    <source>
        <dbReference type="ARBA" id="ARBA00004613"/>
    </source>
</evidence>
<feature type="domain" description="SLH" evidence="13">
    <location>
        <begin position="448"/>
        <end position="502"/>
    </location>
</feature>
<dbReference type="PROSITE" id="PS00136">
    <property type="entry name" value="SUBTILASE_ASP"/>
    <property type="match status" value="1"/>
</dbReference>
<feature type="active site" description="Charge relay system" evidence="11">
    <location>
        <position position="167"/>
    </location>
</feature>
<dbReference type="PRINTS" id="PR00723">
    <property type="entry name" value="SUBTILISIN"/>
</dbReference>
<dbReference type="PROSITE" id="PS00137">
    <property type="entry name" value="SUBTILASE_HIS"/>
    <property type="match status" value="1"/>
</dbReference>
<dbReference type="GO" id="GO:0046872">
    <property type="term" value="F:metal ion binding"/>
    <property type="evidence" value="ECO:0007669"/>
    <property type="project" value="UniProtKB-KW"/>
</dbReference>
<reference evidence="14 15" key="1">
    <citation type="journal article" date="2013" name="Environ. Microbiol.">
        <title>Chloride and organic osmolytes: a hybrid strategy to cope with elevated salinities by the moderately halophilic, chloride-dependent bacterium Halobacillus halophilus.</title>
        <authorList>
            <person name="Saum S.H."/>
            <person name="Pfeiffer F."/>
            <person name="Palm P."/>
            <person name="Rampp M."/>
            <person name="Schuster S.C."/>
            <person name="Muller V."/>
            <person name="Oesterhelt D."/>
        </authorList>
    </citation>
    <scope>NUCLEOTIDE SEQUENCE [LARGE SCALE GENOMIC DNA]</scope>
    <source>
        <strain evidence="15">ATCC 35676 / DSM 2266 / JCM 20832 / KCTC 3685 / LMG 17431 / NBRC 102448 / NCIMB 2269</strain>
    </source>
</reference>
<sequence length="558" mass="59742">MEEEDLLKKLMVVMVLLVSGALGTPSASLAASDQGSEGEKTERVVIQYNEEINVNILKDIPHTIHYRYESLDSVAVTIPGNKISELKGETAVKSIEEDGQVQVSFQETSWGTDSVEMNKSRSMGLSGEGVKIAILDTGIASKHPDLNVAKGISFVQGTEGYEDDNGHGTHVAGIIAAQDNEIGTIGIAPDAEIYAVKVLDEEGNGLNSEVVAGIDWAIDQGVDIINLSLTSCKPSDLTKNAIKKARNAGVQVVAAAGNKDVCVSENIDDILYPARFPEVVSVGAVTKKLNGSDYTYSGPSLDFTAPGARIESTYITNDDFPTGYATMSGSSMAAPHVTGILALYEQLFPEMSDSERKELLISNSLDKGDGGKDNTYGYGVAQAPTTPFKDFNRSYWYSSAVENLSQGNLISGYDDGMFKAKQSITREEAATMVGRALQLNGEERATDFPDVSPSSFGSGYISAGTSSGFISGYTDGTFRPNQAINRGDVAMIIDRAFKIEGSSSERFSDVNEDAYYYESVHDLKAAGFISGYPDGTFLPSSEITRAEFSLILSNVLNQ</sequence>
<dbReference type="Gene3D" id="3.40.50.200">
    <property type="entry name" value="Peptidase S8/S53 domain"/>
    <property type="match status" value="1"/>
</dbReference>
<dbReference type="SUPFAM" id="SSF52743">
    <property type="entry name" value="Subtilisin-like"/>
    <property type="match status" value="1"/>
</dbReference>
<dbReference type="PANTHER" id="PTHR43806:SF11">
    <property type="entry name" value="CEREVISIN-RELATED"/>
    <property type="match status" value="1"/>
</dbReference>
<dbReference type="KEGG" id="hhd:HBHAL_4449"/>
<dbReference type="InterPro" id="IPR036852">
    <property type="entry name" value="Peptidase_S8/S53_dom_sf"/>
</dbReference>
<comment type="similarity">
    <text evidence="3 11">Belongs to the peptidase S8 family.</text>
</comment>
<dbReference type="MEROPS" id="S08.126"/>
<dbReference type="GO" id="GO:0004252">
    <property type="term" value="F:serine-type endopeptidase activity"/>
    <property type="evidence" value="ECO:0007669"/>
    <property type="project" value="UniProtKB-UniRule"/>
</dbReference>
<feature type="chain" id="PRO_5003630682" evidence="12">
    <location>
        <begin position="31"/>
        <end position="558"/>
    </location>
</feature>
<dbReference type="GO" id="GO:0006508">
    <property type="term" value="P:proteolysis"/>
    <property type="evidence" value="ECO:0007669"/>
    <property type="project" value="UniProtKB-KW"/>
</dbReference>
<dbReference type="InterPro" id="IPR015500">
    <property type="entry name" value="Peptidase_S8_subtilisin-rel"/>
</dbReference>
<feature type="domain" description="SLH" evidence="13">
    <location>
        <begin position="503"/>
        <end position="558"/>
    </location>
</feature>
<dbReference type="InterPro" id="IPR050131">
    <property type="entry name" value="Peptidase_S8_subtilisin-like"/>
</dbReference>
<keyword evidence="9 11" id="KW-0720">Serine protease</keyword>
<organism evidence="14 15">
    <name type="scientific">Halobacillus halophilus (strain ATCC 35676 / DSM 2266 / JCM 20832 / KCTC 3685 / LMG 17431 / NBRC 102448 / NCIMB 2269)</name>
    <name type="common">Sporosarcina halophila</name>
    <dbReference type="NCBI Taxonomy" id="866895"/>
    <lineage>
        <taxon>Bacteria</taxon>
        <taxon>Bacillati</taxon>
        <taxon>Bacillota</taxon>
        <taxon>Bacilli</taxon>
        <taxon>Bacillales</taxon>
        <taxon>Bacillaceae</taxon>
        <taxon>Halobacillus</taxon>
    </lineage>
</organism>
<dbReference type="InterPro" id="IPR034202">
    <property type="entry name" value="Subtilisin_Carlsberg-like"/>
</dbReference>
<dbReference type="InterPro" id="IPR022398">
    <property type="entry name" value="Peptidase_S8_His-AS"/>
</dbReference>
<evidence type="ECO:0000313" key="14">
    <source>
        <dbReference type="EMBL" id="CCG46789.1"/>
    </source>
</evidence>
<keyword evidence="5 11" id="KW-0645">Protease</keyword>
<keyword evidence="7 12" id="KW-0732">Signal</keyword>
<dbReference type="HOGENOM" id="CLU_011263_15_7_9"/>
<dbReference type="PROSITE" id="PS51892">
    <property type="entry name" value="SUBTILASE"/>
    <property type="match status" value="1"/>
</dbReference>
<keyword evidence="10" id="KW-0106">Calcium</keyword>
<feature type="signal peptide" evidence="12">
    <location>
        <begin position="1"/>
        <end position="30"/>
    </location>
</feature>
<evidence type="ECO:0000256" key="12">
    <source>
        <dbReference type="SAM" id="SignalP"/>
    </source>
</evidence>
<comment type="cofactor">
    <cofactor evidence="1">
        <name>Ca(2+)</name>
        <dbReference type="ChEBI" id="CHEBI:29108"/>
    </cofactor>
</comment>
<evidence type="ECO:0000256" key="7">
    <source>
        <dbReference type="ARBA" id="ARBA00022729"/>
    </source>
</evidence>
<protein>
    <submittedName>
        <fullName evidence="14">Extracellular alkaline serine protease</fullName>
    </submittedName>
</protein>
<dbReference type="Proteomes" id="UP000007397">
    <property type="component" value="Chromosome"/>
</dbReference>
<evidence type="ECO:0000256" key="5">
    <source>
        <dbReference type="ARBA" id="ARBA00022670"/>
    </source>
</evidence>
<evidence type="ECO:0000256" key="1">
    <source>
        <dbReference type="ARBA" id="ARBA00001913"/>
    </source>
</evidence>
<gene>
    <name evidence="14" type="ordered locus">HBHAL_4449</name>
</gene>
<dbReference type="Pfam" id="PF00395">
    <property type="entry name" value="SLH"/>
    <property type="match status" value="3"/>
</dbReference>
<dbReference type="PROSITE" id="PS51272">
    <property type="entry name" value="SLH"/>
    <property type="match status" value="3"/>
</dbReference>
<dbReference type="InterPro" id="IPR001119">
    <property type="entry name" value="SLH_dom"/>
</dbReference>
<accession>I0JRL8</accession>
<dbReference type="PATRIC" id="fig|866895.3.peg.3483"/>
<dbReference type="STRING" id="866895.HBHAL_4449"/>
<feature type="domain" description="SLH" evidence="13">
    <location>
        <begin position="384"/>
        <end position="447"/>
    </location>
</feature>
<feature type="active site" description="Charge relay system" evidence="11">
    <location>
        <position position="331"/>
    </location>
</feature>
<keyword evidence="4" id="KW-0964">Secreted</keyword>
<evidence type="ECO:0000256" key="3">
    <source>
        <dbReference type="ARBA" id="ARBA00011073"/>
    </source>
</evidence>
<evidence type="ECO:0000256" key="11">
    <source>
        <dbReference type="PROSITE-ProRule" id="PRU01240"/>
    </source>
</evidence>
<dbReference type="eggNOG" id="COG1404">
    <property type="taxonomic scope" value="Bacteria"/>
</dbReference>
<proteinExistence type="inferred from homology"/>
<dbReference type="InterPro" id="IPR037045">
    <property type="entry name" value="S8pro/Inhibitor_I9_sf"/>
</dbReference>
<dbReference type="Gene3D" id="3.30.70.80">
    <property type="entry name" value="Peptidase S8 propeptide/proteinase inhibitor I9"/>
    <property type="match status" value="1"/>
</dbReference>